<keyword evidence="9" id="KW-1185">Reference proteome</keyword>
<dbReference type="Pfam" id="PF01694">
    <property type="entry name" value="Rhomboid"/>
    <property type="match status" value="1"/>
</dbReference>
<dbReference type="InterPro" id="IPR028970">
    <property type="entry name" value="DUF4662"/>
</dbReference>
<dbReference type="Pfam" id="PF15578">
    <property type="entry name" value="DUF4662"/>
    <property type="match status" value="1"/>
</dbReference>
<proteinExistence type="predicted"/>
<dbReference type="AlphaFoldDB" id="L5LZM7"/>
<dbReference type="GO" id="GO:0004252">
    <property type="term" value="F:serine-type endopeptidase activity"/>
    <property type="evidence" value="ECO:0007669"/>
    <property type="project" value="InterPro"/>
</dbReference>
<feature type="transmembrane region" description="Helical" evidence="6">
    <location>
        <begin position="142"/>
        <end position="159"/>
    </location>
</feature>
<evidence type="ECO:0000256" key="5">
    <source>
        <dbReference type="SAM" id="MobiDB-lite"/>
    </source>
</evidence>
<dbReference type="SUPFAM" id="SSF144091">
    <property type="entry name" value="Rhomboid-like"/>
    <property type="match status" value="1"/>
</dbReference>
<gene>
    <name evidence="8" type="ORF">MDA_GLEAN10018497</name>
</gene>
<dbReference type="InterPro" id="IPR022764">
    <property type="entry name" value="Peptidase_S54_rhomboid_dom"/>
</dbReference>
<feature type="transmembrane region" description="Helical" evidence="6">
    <location>
        <begin position="57"/>
        <end position="76"/>
    </location>
</feature>
<dbReference type="PANTHER" id="PTHR15578:SF0">
    <property type="entry name" value="CHROMOSOME 22 OPEN READING FRAME 31"/>
    <property type="match status" value="1"/>
</dbReference>
<dbReference type="Proteomes" id="UP000010556">
    <property type="component" value="Unassembled WGS sequence"/>
</dbReference>
<dbReference type="GO" id="GO:0016020">
    <property type="term" value="C:membrane"/>
    <property type="evidence" value="ECO:0007669"/>
    <property type="project" value="UniProtKB-SubCell"/>
</dbReference>
<evidence type="ECO:0000259" key="7">
    <source>
        <dbReference type="Pfam" id="PF01694"/>
    </source>
</evidence>
<dbReference type="PROSITE" id="PS51257">
    <property type="entry name" value="PROKAR_LIPOPROTEIN"/>
    <property type="match status" value="1"/>
</dbReference>
<comment type="subcellular location">
    <subcellularLocation>
        <location evidence="1">Membrane</location>
        <topology evidence="1">Multi-pass membrane protein</topology>
    </subcellularLocation>
</comment>
<evidence type="ECO:0000256" key="6">
    <source>
        <dbReference type="SAM" id="Phobius"/>
    </source>
</evidence>
<evidence type="ECO:0000256" key="3">
    <source>
        <dbReference type="ARBA" id="ARBA00022989"/>
    </source>
</evidence>
<dbReference type="PANTHER" id="PTHR15578">
    <property type="entry name" value="CHROMOSOME 8 C22ORF31 HOMOLOG"/>
    <property type="match status" value="1"/>
</dbReference>
<evidence type="ECO:0000313" key="8">
    <source>
        <dbReference type="EMBL" id="ELK31497.1"/>
    </source>
</evidence>
<evidence type="ECO:0000256" key="1">
    <source>
        <dbReference type="ARBA" id="ARBA00004141"/>
    </source>
</evidence>
<feature type="region of interest" description="Disordered" evidence="5">
    <location>
        <begin position="358"/>
        <end position="433"/>
    </location>
</feature>
<dbReference type="Gene3D" id="1.20.1540.10">
    <property type="entry name" value="Rhomboid-like"/>
    <property type="match status" value="1"/>
</dbReference>
<keyword evidence="2 6" id="KW-0812">Transmembrane</keyword>
<feature type="transmembrane region" description="Helical" evidence="6">
    <location>
        <begin position="20"/>
        <end position="45"/>
    </location>
</feature>
<evidence type="ECO:0000256" key="4">
    <source>
        <dbReference type="ARBA" id="ARBA00023136"/>
    </source>
</evidence>
<keyword evidence="4 6" id="KW-0472">Membrane</keyword>
<dbReference type="InterPro" id="IPR035952">
    <property type="entry name" value="Rhomboid-like_sf"/>
</dbReference>
<protein>
    <recommendedName>
        <fullName evidence="7">Peptidase S54 rhomboid domain-containing protein</fullName>
    </recommendedName>
</protein>
<feature type="compositionally biased region" description="Basic and acidic residues" evidence="5">
    <location>
        <begin position="418"/>
        <end position="433"/>
    </location>
</feature>
<evidence type="ECO:0000313" key="9">
    <source>
        <dbReference type="Proteomes" id="UP000010556"/>
    </source>
</evidence>
<reference evidence="9" key="1">
    <citation type="journal article" date="2013" name="Science">
        <title>Comparative analysis of bat genomes provides insight into the evolution of flight and immunity.</title>
        <authorList>
            <person name="Zhang G."/>
            <person name="Cowled C."/>
            <person name="Shi Z."/>
            <person name="Huang Z."/>
            <person name="Bishop-Lilly K.A."/>
            <person name="Fang X."/>
            <person name="Wynne J.W."/>
            <person name="Xiong Z."/>
            <person name="Baker M.L."/>
            <person name="Zhao W."/>
            <person name="Tachedjian M."/>
            <person name="Zhu Y."/>
            <person name="Zhou P."/>
            <person name="Jiang X."/>
            <person name="Ng J."/>
            <person name="Yang L."/>
            <person name="Wu L."/>
            <person name="Xiao J."/>
            <person name="Feng Y."/>
            <person name="Chen Y."/>
            <person name="Sun X."/>
            <person name="Zhang Y."/>
            <person name="Marsh G.A."/>
            <person name="Crameri G."/>
            <person name="Broder C.C."/>
            <person name="Frey K.G."/>
            <person name="Wang L.F."/>
            <person name="Wang J."/>
        </authorList>
    </citation>
    <scope>NUCLEOTIDE SEQUENCE [LARGE SCALE GENOMIC DNA]</scope>
</reference>
<sequence length="563" mass="61186">MYDRGPPGLLSPALPLASSVLMLLMSCLWLVGAGPSLALAPELLLDPWQAHRLLTHALGHTALPSLLLSLLLLPVLGWRQEYHLGTLRFLHASTLLALAAGLMAVLLAGLGVSAAAGGCGYMPVHLAMLSGQGYHPRGLHGAVPPWLLPWLLLALTPLLTSEPPFLQLFCGLLAGLAYAAGAFQWLEPSERRLQALQGFLCRVLGCWPLRLLPAPGSVAELPVTLPGVRLPTPGPPPYAASSSLWSHSEGEGPLPPGLGPVQPDWEGSHPIYVRRDPSIPTYGLRQSILLNSRLQDCYVDSPALTNIWTPRTCAKRTVSAPAPGTTSSWEVVKNPFITGSLSLVKLVLRRRLKDQGCPVPCKFGEAKPSKLVEPKDDSAMKATRRGRMRNSVSSQSKQPLGQQPGSPRRRRPAGSSNESKESSKEEKVTVSQDLESRYAEHVAATQALRRDAGTAAWKGQALLPEARKRPQLSDMLTIHGLPTEGYRALYHAVVEPMLWNPSGTPKRYSLELGKAIKQKLWEALCSQAATPEGAQRDSLPVRTWLDVDKEPVPKKWPRLKREK</sequence>
<keyword evidence="3 6" id="KW-1133">Transmembrane helix</keyword>
<name>L5LZM7_MYODS</name>
<evidence type="ECO:0000256" key="2">
    <source>
        <dbReference type="ARBA" id="ARBA00022692"/>
    </source>
</evidence>
<dbReference type="eggNOG" id="ENOG502T0JW">
    <property type="taxonomic scope" value="Eukaryota"/>
</dbReference>
<feature type="transmembrane region" description="Helical" evidence="6">
    <location>
        <begin position="165"/>
        <end position="186"/>
    </location>
</feature>
<feature type="domain" description="Peptidase S54 rhomboid" evidence="7">
    <location>
        <begin position="48"/>
        <end position="183"/>
    </location>
</feature>
<feature type="compositionally biased region" description="Basic and acidic residues" evidence="5">
    <location>
        <begin position="364"/>
        <end position="379"/>
    </location>
</feature>
<feature type="transmembrane region" description="Helical" evidence="6">
    <location>
        <begin position="96"/>
        <end position="121"/>
    </location>
</feature>
<organism evidence="8 9">
    <name type="scientific">Myotis davidii</name>
    <name type="common">David's myotis</name>
    <dbReference type="NCBI Taxonomy" id="225400"/>
    <lineage>
        <taxon>Eukaryota</taxon>
        <taxon>Metazoa</taxon>
        <taxon>Chordata</taxon>
        <taxon>Craniata</taxon>
        <taxon>Vertebrata</taxon>
        <taxon>Euteleostomi</taxon>
        <taxon>Mammalia</taxon>
        <taxon>Eutheria</taxon>
        <taxon>Laurasiatheria</taxon>
        <taxon>Chiroptera</taxon>
        <taxon>Yangochiroptera</taxon>
        <taxon>Vespertilionidae</taxon>
        <taxon>Myotis</taxon>
    </lineage>
</organism>
<dbReference type="EMBL" id="KB106121">
    <property type="protein sequence ID" value="ELK31497.1"/>
    <property type="molecule type" value="Genomic_DNA"/>
</dbReference>
<accession>L5LZM7</accession>